<gene>
    <name evidence="1" type="ORF">D9619_004437</name>
</gene>
<evidence type="ECO:0000313" key="1">
    <source>
        <dbReference type="EMBL" id="KAF5326866.1"/>
    </source>
</evidence>
<protein>
    <submittedName>
        <fullName evidence="1">Uncharacterized protein</fullName>
    </submittedName>
</protein>
<dbReference type="EMBL" id="JAACJJ010000014">
    <property type="protein sequence ID" value="KAF5326866.1"/>
    <property type="molecule type" value="Genomic_DNA"/>
</dbReference>
<comment type="caution">
    <text evidence="1">The sequence shown here is derived from an EMBL/GenBank/DDBJ whole genome shotgun (WGS) entry which is preliminary data.</text>
</comment>
<dbReference type="Proteomes" id="UP000567179">
    <property type="component" value="Unassembled WGS sequence"/>
</dbReference>
<name>A0A8H5BPW1_9AGAR</name>
<sequence length="323" mass="36629">MFTNKSKKEGMRSCPTWLLGIFRLNKRPAQFTTLQEHSQHHLRPAVPPQPFSLFLNLPRELRDRTYEICLITPRPVPTVSRSEAIRRADSTQSAWYSKCVEYSPDPPHLACLPLLLCSRQINAEVQDAMARLKKHPSLHYILDCELMGERHIYPTWLLLPVFSQHIPVVYVDFRSTGMAYPPSYRGWLGKGGPPNIIWGLLDVLLKFAAHGPRFSAIGLKRKDVFIDTLVLDVLPCGNDLINDDDTASGQKLITPPTPRSGRLVDSEAPVVDALLTHVSWMFRKGRGTTPHAKSVAKAVRKIHLLHNGVEVRAWDTQSYEHLR</sequence>
<dbReference type="AlphaFoldDB" id="A0A8H5BPW1"/>
<reference evidence="1 2" key="1">
    <citation type="journal article" date="2020" name="ISME J.">
        <title>Uncovering the hidden diversity of litter-decomposition mechanisms in mushroom-forming fungi.</title>
        <authorList>
            <person name="Floudas D."/>
            <person name="Bentzer J."/>
            <person name="Ahren D."/>
            <person name="Johansson T."/>
            <person name="Persson P."/>
            <person name="Tunlid A."/>
        </authorList>
    </citation>
    <scope>NUCLEOTIDE SEQUENCE [LARGE SCALE GENOMIC DNA]</scope>
    <source>
        <strain evidence="1 2">CBS 101986</strain>
    </source>
</reference>
<keyword evidence="2" id="KW-1185">Reference proteome</keyword>
<accession>A0A8H5BPW1</accession>
<organism evidence="1 2">
    <name type="scientific">Psilocybe cf. subviscida</name>
    <dbReference type="NCBI Taxonomy" id="2480587"/>
    <lineage>
        <taxon>Eukaryota</taxon>
        <taxon>Fungi</taxon>
        <taxon>Dikarya</taxon>
        <taxon>Basidiomycota</taxon>
        <taxon>Agaricomycotina</taxon>
        <taxon>Agaricomycetes</taxon>
        <taxon>Agaricomycetidae</taxon>
        <taxon>Agaricales</taxon>
        <taxon>Agaricineae</taxon>
        <taxon>Strophariaceae</taxon>
        <taxon>Psilocybe</taxon>
    </lineage>
</organism>
<dbReference type="OrthoDB" id="2823490at2759"/>
<evidence type="ECO:0000313" key="2">
    <source>
        <dbReference type="Proteomes" id="UP000567179"/>
    </source>
</evidence>
<proteinExistence type="predicted"/>